<dbReference type="CDD" id="cd01831">
    <property type="entry name" value="Endoglucanase_E_like"/>
    <property type="match status" value="1"/>
</dbReference>
<organism evidence="3 4">
    <name type="scientific">Rufibacter radiotolerans</name>
    <dbReference type="NCBI Taxonomy" id="1379910"/>
    <lineage>
        <taxon>Bacteria</taxon>
        <taxon>Pseudomonadati</taxon>
        <taxon>Bacteroidota</taxon>
        <taxon>Cytophagia</taxon>
        <taxon>Cytophagales</taxon>
        <taxon>Hymenobacteraceae</taxon>
        <taxon>Rufibacter</taxon>
    </lineage>
</organism>
<dbReference type="KEGG" id="ruf:TH63_14935"/>
<feature type="domain" description="SGNH hydrolase-type esterase" evidence="1">
    <location>
        <begin position="157"/>
        <end position="315"/>
    </location>
</feature>
<dbReference type="PATRIC" id="fig|1379910.4.peg.3256"/>
<dbReference type="EMBL" id="CP010777">
    <property type="protein sequence ID" value="AKQ46626.1"/>
    <property type="molecule type" value="Genomic_DNA"/>
</dbReference>
<dbReference type="InterPro" id="IPR052762">
    <property type="entry name" value="PCW_deacetylase/CE"/>
</dbReference>
<dbReference type="Proteomes" id="UP000036458">
    <property type="component" value="Chromosome"/>
</dbReference>
<dbReference type="Gene3D" id="2.60.120.260">
    <property type="entry name" value="Galactose-binding domain-like"/>
    <property type="match status" value="1"/>
</dbReference>
<dbReference type="InterPro" id="IPR040794">
    <property type="entry name" value="CE2_N"/>
</dbReference>
<feature type="domain" description="Carbohydrate esterase 2 N-terminal" evidence="2">
    <location>
        <begin position="41"/>
        <end position="148"/>
    </location>
</feature>
<evidence type="ECO:0000259" key="2">
    <source>
        <dbReference type="Pfam" id="PF17996"/>
    </source>
</evidence>
<name>A0A0H4W865_9BACT</name>
<dbReference type="InterPro" id="IPR036514">
    <property type="entry name" value="SGNH_hydro_sf"/>
</dbReference>
<dbReference type="Pfam" id="PF13472">
    <property type="entry name" value="Lipase_GDSL_2"/>
    <property type="match status" value="1"/>
</dbReference>
<evidence type="ECO:0000313" key="3">
    <source>
        <dbReference type="EMBL" id="AKQ46626.1"/>
    </source>
</evidence>
<evidence type="ECO:0000313" key="4">
    <source>
        <dbReference type="Proteomes" id="UP000036458"/>
    </source>
</evidence>
<dbReference type="GO" id="GO:0052689">
    <property type="term" value="F:carboxylic ester hydrolase activity"/>
    <property type="evidence" value="ECO:0007669"/>
    <property type="project" value="InterPro"/>
</dbReference>
<dbReference type="InterPro" id="IPR013830">
    <property type="entry name" value="SGNH_hydro"/>
</dbReference>
<proteinExistence type="predicted"/>
<protein>
    <submittedName>
        <fullName evidence="3">Acetyl xylan esterase</fullName>
    </submittedName>
</protein>
<dbReference type="Pfam" id="PF17996">
    <property type="entry name" value="CE2_N"/>
    <property type="match status" value="1"/>
</dbReference>
<dbReference type="RefSeq" id="WP_048921643.1">
    <property type="nucleotide sequence ID" value="NZ_CP010777.1"/>
</dbReference>
<dbReference type="InterPro" id="IPR037461">
    <property type="entry name" value="CtCE2-like_dom"/>
</dbReference>
<dbReference type="PANTHER" id="PTHR37834:SF2">
    <property type="entry name" value="ESTERASE, SGNH HYDROLASE-TYPE"/>
    <property type="match status" value="1"/>
</dbReference>
<keyword evidence="4" id="KW-1185">Reference proteome</keyword>
<dbReference type="Gene3D" id="3.40.50.1110">
    <property type="entry name" value="SGNH hydrolase"/>
    <property type="match status" value="1"/>
</dbReference>
<dbReference type="SUPFAM" id="SSF52266">
    <property type="entry name" value="SGNH hydrolase"/>
    <property type="match status" value="1"/>
</dbReference>
<accession>A0A0H4W865</accession>
<sequence length="359" mass="39734">MHQHLFPLLLLVCLFFTGCKTSDSTTQEAVLFEADHPNIQYTGRIDFSDPKKPRFWAPGVYVTFKFKGSSCEVILNDEEYGNKHNYLQVAIDKAAPYRIQTTGKSNTITIGENLGPGEHTVTICKNTEANVGYLEFLGVKAQALLPPPAKSTRRIEFIGNSITCGTGADLSGVPCGKGQWHDQHNAYLAFGPRTARALNAQWHVTAVSGIGLMRSCCNMPVVMPQVFDKVNLRENELPWDFSRYVPDAVTICLGQNDGIQDSTAFTGNYLKFLQTVRSKYPRAEIICLTSPMADAKLAAAQKNYLTGIVAAANTAGDQKVHKFFFSRSYTNGCDNHPNLEEHVLIAAELTTFLKKTLNW</sequence>
<evidence type="ECO:0000259" key="1">
    <source>
        <dbReference type="Pfam" id="PF13472"/>
    </source>
</evidence>
<dbReference type="OrthoDB" id="9801375at2"/>
<dbReference type="STRING" id="1379910.TH63_14935"/>
<reference evidence="3 4" key="1">
    <citation type="submission" date="2015-01" db="EMBL/GenBank/DDBJ databases">
        <title>Rufibacter sp./DG31D/ whole genome sequencing.</title>
        <authorList>
            <person name="Kim M.K."/>
            <person name="Srinivasan S."/>
            <person name="Lee J.-J."/>
        </authorList>
    </citation>
    <scope>NUCLEOTIDE SEQUENCE [LARGE SCALE GENOMIC DNA]</scope>
    <source>
        <strain evidence="3 4">DG31D</strain>
    </source>
</reference>
<gene>
    <name evidence="3" type="ORF">TH63_14935</name>
</gene>
<dbReference type="AlphaFoldDB" id="A0A0H4W865"/>
<dbReference type="PANTHER" id="PTHR37834">
    <property type="entry name" value="GDSL-LIKE LIPASE/ACYLHYDROLASE DOMAIN PROTEIN (AFU_ORTHOLOGUE AFUA_2G00620)"/>
    <property type="match status" value="1"/>
</dbReference>